<dbReference type="Proteomes" id="UP000305921">
    <property type="component" value="Unassembled WGS sequence"/>
</dbReference>
<reference evidence="1 2" key="1">
    <citation type="submission" date="2019-05" db="EMBL/GenBank/DDBJ databases">
        <title>Streptomyces marianii sp. nov., a novel marine actinomycete from southern coast of India.</title>
        <authorList>
            <person name="Iniyan A.M."/>
            <person name="Wink J."/>
            <person name="Ramprasad E."/>
            <person name="Ramana C.V."/>
            <person name="Bunk B."/>
            <person name="Sproer C."/>
            <person name="Joseph F.-J.R.S."/>
            <person name="Vincent S.G.P."/>
        </authorList>
    </citation>
    <scope>NUCLEOTIDE SEQUENCE [LARGE SCALE GENOMIC DNA]</scope>
    <source>
        <strain evidence="1 2">ICN19</strain>
    </source>
</reference>
<dbReference type="SUPFAM" id="SSF47336">
    <property type="entry name" value="ACP-like"/>
    <property type="match status" value="1"/>
</dbReference>
<dbReference type="EMBL" id="VAWE01000001">
    <property type="protein sequence ID" value="TLQ46303.1"/>
    <property type="molecule type" value="Genomic_DNA"/>
</dbReference>
<dbReference type="OrthoDB" id="9854224at2"/>
<comment type="caution">
    <text evidence="1">The sequence shown here is derived from an EMBL/GenBank/DDBJ whole genome shotgun (WGS) entry which is preliminary data.</text>
</comment>
<evidence type="ECO:0000313" key="1">
    <source>
        <dbReference type="EMBL" id="TLQ46303.1"/>
    </source>
</evidence>
<protein>
    <submittedName>
        <fullName evidence="1">Acyl carrier protein</fullName>
    </submittedName>
</protein>
<dbReference type="AlphaFoldDB" id="A0A5R9EEI2"/>
<name>A0A5R9EEI2_9ACTN</name>
<evidence type="ECO:0000313" key="2">
    <source>
        <dbReference type="Proteomes" id="UP000305921"/>
    </source>
</evidence>
<dbReference type="InterPro" id="IPR006162">
    <property type="entry name" value="Ppantetheine_attach_site"/>
</dbReference>
<dbReference type="Gene3D" id="1.10.1200.10">
    <property type="entry name" value="ACP-like"/>
    <property type="match status" value="1"/>
</dbReference>
<keyword evidence="2" id="KW-1185">Reference proteome</keyword>
<accession>A0A5R9EEI2</accession>
<dbReference type="RefSeq" id="WP_138055608.1">
    <property type="nucleotide sequence ID" value="NZ_VAWE01000001.1"/>
</dbReference>
<proteinExistence type="predicted"/>
<organism evidence="1 2">
    <name type="scientific">Streptomyces marianii</name>
    <dbReference type="NCBI Taxonomy" id="1817406"/>
    <lineage>
        <taxon>Bacteria</taxon>
        <taxon>Bacillati</taxon>
        <taxon>Actinomycetota</taxon>
        <taxon>Actinomycetes</taxon>
        <taxon>Kitasatosporales</taxon>
        <taxon>Streptomycetaceae</taxon>
        <taxon>Streptomyces</taxon>
    </lineage>
</organism>
<sequence length="116" mass="13137">MTSETEEHGESLDSTVRTLIRKLVGELSPLQVFPDARPDQVLRDELGYDSVRQVELTFLLEELFGFDSLVIEEAPFMETVSDLEDFTLDVISQGRAKVPSQSDIDRLRELIPAQPE</sequence>
<gene>
    <name evidence="1" type="ORF">FEF34_27955</name>
</gene>
<dbReference type="PROSITE" id="PS00012">
    <property type="entry name" value="PHOSPHOPANTETHEINE"/>
    <property type="match status" value="1"/>
</dbReference>
<dbReference type="InterPro" id="IPR036736">
    <property type="entry name" value="ACP-like_sf"/>
</dbReference>